<sequence>MVETINYRCKVFFHKNVLTFIPWKNGLIPLIIKTGFTEVLS</sequence>
<name>L0G3G5_ECHVK</name>
<dbReference type="Proteomes" id="UP000010796">
    <property type="component" value="Chromosome"/>
</dbReference>
<gene>
    <name evidence="1" type="ordered locus">Echvi_3648</name>
</gene>
<evidence type="ECO:0000313" key="1">
    <source>
        <dbReference type="EMBL" id="AGA79863.1"/>
    </source>
</evidence>
<dbReference type="HOGENOM" id="CLU_3269201_0_0_10"/>
<keyword evidence="2" id="KW-1185">Reference proteome</keyword>
<proteinExistence type="predicted"/>
<organism evidence="1 2">
    <name type="scientific">Echinicola vietnamensis (strain DSM 17526 / LMG 23754 / KMM 6221)</name>
    <dbReference type="NCBI Taxonomy" id="926556"/>
    <lineage>
        <taxon>Bacteria</taxon>
        <taxon>Pseudomonadati</taxon>
        <taxon>Bacteroidota</taxon>
        <taxon>Cytophagia</taxon>
        <taxon>Cytophagales</taxon>
        <taxon>Cyclobacteriaceae</taxon>
        <taxon>Echinicola</taxon>
    </lineage>
</organism>
<dbReference type="KEGG" id="evi:Echvi_3648"/>
<dbReference type="AlphaFoldDB" id="L0G3G5"/>
<accession>L0G3G5</accession>
<protein>
    <submittedName>
        <fullName evidence="1">Uncharacterized protein</fullName>
    </submittedName>
</protein>
<dbReference type="EMBL" id="CP003346">
    <property type="protein sequence ID" value="AGA79863.1"/>
    <property type="molecule type" value="Genomic_DNA"/>
</dbReference>
<evidence type="ECO:0000313" key="2">
    <source>
        <dbReference type="Proteomes" id="UP000010796"/>
    </source>
</evidence>
<reference evidence="2" key="1">
    <citation type="submission" date="2012-02" db="EMBL/GenBank/DDBJ databases">
        <title>The complete genome of Echinicola vietnamensis DSM 17526.</title>
        <authorList>
            <person name="Lucas S."/>
            <person name="Copeland A."/>
            <person name="Lapidus A."/>
            <person name="Glavina del Rio T."/>
            <person name="Dalin E."/>
            <person name="Tice H."/>
            <person name="Bruce D."/>
            <person name="Goodwin L."/>
            <person name="Pitluck S."/>
            <person name="Peters L."/>
            <person name="Ovchinnikova G."/>
            <person name="Teshima H."/>
            <person name="Kyrpides N."/>
            <person name="Mavromatis K."/>
            <person name="Ivanova N."/>
            <person name="Brettin T."/>
            <person name="Detter J.C."/>
            <person name="Han C."/>
            <person name="Larimer F."/>
            <person name="Land M."/>
            <person name="Hauser L."/>
            <person name="Markowitz V."/>
            <person name="Cheng J.-F."/>
            <person name="Hugenholtz P."/>
            <person name="Woyke T."/>
            <person name="Wu D."/>
            <person name="Brambilla E."/>
            <person name="Klenk H.-P."/>
            <person name="Eisen J.A."/>
        </authorList>
    </citation>
    <scope>NUCLEOTIDE SEQUENCE [LARGE SCALE GENOMIC DNA]</scope>
    <source>
        <strain evidence="2">DSM 17526 / LMG 23754 / KMM 6221</strain>
    </source>
</reference>